<dbReference type="Pfam" id="PF00005">
    <property type="entry name" value="ABC_tran"/>
    <property type="match status" value="2"/>
</dbReference>
<dbReference type="GO" id="GO:0005524">
    <property type="term" value="F:ATP binding"/>
    <property type="evidence" value="ECO:0007669"/>
    <property type="project" value="UniProtKB-KW"/>
</dbReference>
<keyword evidence="2 4" id="KW-0067">ATP-binding</keyword>
<feature type="domain" description="ABC transporter" evidence="3">
    <location>
        <begin position="7"/>
        <end position="241"/>
    </location>
</feature>
<dbReference type="RefSeq" id="WP_230758740.1">
    <property type="nucleotide sequence ID" value="NZ_JAINWA010000003.1"/>
</dbReference>
<dbReference type="PROSITE" id="PS50893">
    <property type="entry name" value="ABC_TRANSPORTER_2"/>
    <property type="match status" value="2"/>
</dbReference>
<dbReference type="Gene3D" id="3.40.50.300">
    <property type="entry name" value="P-loop containing nucleotide triphosphate hydrolases"/>
    <property type="match status" value="2"/>
</dbReference>
<dbReference type="AlphaFoldDB" id="A0AAE3EKL0"/>
<protein>
    <submittedName>
        <fullName evidence="4">ATP-binding cassette domain-containing protein</fullName>
    </submittedName>
</protein>
<proteinExistence type="predicted"/>
<dbReference type="SMART" id="SM00382">
    <property type="entry name" value="AAA"/>
    <property type="match status" value="2"/>
</dbReference>
<dbReference type="InterPro" id="IPR003593">
    <property type="entry name" value="AAA+_ATPase"/>
</dbReference>
<dbReference type="InterPro" id="IPR027417">
    <property type="entry name" value="P-loop_NTPase"/>
</dbReference>
<evidence type="ECO:0000256" key="2">
    <source>
        <dbReference type="ARBA" id="ARBA00022840"/>
    </source>
</evidence>
<evidence type="ECO:0000313" key="4">
    <source>
        <dbReference type="EMBL" id="MCD1656182.1"/>
    </source>
</evidence>
<accession>A0AAE3EKL0</accession>
<evidence type="ECO:0000259" key="3">
    <source>
        <dbReference type="PROSITE" id="PS50893"/>
    </source>
</evidence>
<feature type="domain" description="ABC transporter" evidence="3">
    <location>
        <begin position="273"/>
        <end position="499"/>
    </location>
</feature>
<evidence type="ECO:0000313" key="5">
    <source>
        <dbReference type="Proteomes" id="UP001198163"/>
    </source>
</evidence>
<gene>
    <name evidence="4" type="ORF">K7J14_15920</name>
</gene>
<dbReference type="EMBL" id="JAINWA010000003">
    <property type="protein sequence ID" value="MCD1656182.1"/>
    <property type="molecule type" value="Genomic_DNA"/>
</dbReference>
<name>A0AAE3EKL0_9SPIR</name>
<reference evidence="4" key="1">
    <citation type="submission" date="2021-08" db="EMBL/GenBank/DDBJ databases">
        <title>Comparative analyses of Brucepasteria parasyntrophica and Teretinema zuelzerae.</title>
        <authorList>
            <person name="Song Y."/>
            <person name="Brune A."/>
        </authorList>
    </citation>
    <scope>NUCLEOTIDE SEQUENCE</scope>
    <source>
        <strain evidence="4">DSM 1903</strain>
    </source>
</reference>
<keyword evidence="5" id="KW-1185">Reference proteome</keyword>
<keyword evidence="1" id="KW-0547">Nucleotide-binding</keyword>
<sequence>MSEHPLLSIQHASILHQQQIFLRDFSWTVLPGEAWVITGSNGSGKTTLINAIIDSEKMVPSSADGFFSAFSKITLLSFEAVAAFIENELKNDDSDFVEGGIDPGRTPAALLEGCPEAERYASICGISHILHRGLKFLSTGEIRRTLLAQALAGAPDLLILDDPFDGLDSEGVATLSALLDSLIGSASSSNKTAYMIVLDRYISVPRSCTHVLELEGGKTVFSGTREDFEQRLAERTLLGACEPQNASFPADLDEELAVLDTEKTLSDDTKPLIEMTRVSVEWSGRKVLDDVSWTVNKGEHWIIRGPNGSGKTTLLELITGDNPQVFRNRVSLFGAPRGSGETIWEIKEKIGFVSHRLHQEYRRVGDVTVETVIVSGFYDSIGLYERASTEEREKAARWLELGNLQNLAKEAFNALSYGDQRSVLILRAAVKLPPLIILDEPCHGLDEQHRARTLSLMQRIAETGHSTLLHVTHDPDEYLPCETNILELLPGGDPMYRIITR</sequence>
<organism evidence="4 5">
    <name type="scientific">Teretinema zuelzerae</name>
    <dbReference type="NCBI Taxonomy" id="156"/>
    <lineage>
        <taxon>Bacteria</taxon>
        <taxon>Pseudomonadati</taxon>
        <taxon>Spirochaetota</taxon>
        <taxon>Spirochaetia</taxon>
        <taxon>Spirochaetales</taxon>
        <taxon>Treponemataceae</taxon>
        <taxon>Teretinema</taxon>
    </lineage>
</organism>
<dbReference type="PANTHER" id="PTHR43158">
    <property type="entry name" value="SKFA PEPTIDE EXPORT ATP-BINDING PROTEIN SKFE"/>
    <property type="match status" value="1"/>
</dbReference>
<evidence type="ECO:0000256" key="1">
    <source>
        <dbReference type="ARBA" id="ARBA00022741"/>
    </source>
</evidence>
<dbReference type="InterPro" id="IPR003439">
    <property type="entry name" value="ABC_transporter-like_ATP-bd"/>
</dbReference>
<dbReference type="SUPFAM" id="SSF52540">
    <property type="entry name" value="P-loop containing nucleoside triphosphate hydrolases"/>
    <property type="match status" value="2"/>
</dbReference>
<dbReference type="Proteomes" id="UP001198163">
    <property type="component" value="Unassembled WGS sequence"/>
</dbReference>
<dbReference type="GO" id="GO:0016887">
    <property type="term" value="F:ATP hydrolysis activity"/>
    <property type="evidence" value="ECO:0007669"/>
    <property type="project" value="InterPro"/>
</dbReference>
<dbReference type="PANTHER" id="PTHR43158:SF2">
    <property type="entry name" value="SKFA PEPTIDE EXPORT ATP-BINDING PROTEIN SKFE"/>
    <property type="match status" value="1"/>
</dbReference>
<comment type="caution">
    <text evidence="4">The sequence shown here is derived from an EMBL/GenBank/DDBJ whole genome shotgun (WGS) entry which is preliminary data.</text>
</comment>